<evidence type="ECO:0000313" key="2">
    <source>
        <dbReference type="EMBL" id="TSB48425.1"/>
    </source>
</evidence>
<proteinExistence type="predicted"/>
<feature type="transmembrane region" description="Helical" evidence="1">
    <location>
        <begin position="39"/>
        <end position="67"/>
    </location>
</feature>
<keyword evidence="1" id="KW-1133">Transmembrane helix</keyword>
<dbReference type="AlphaFoldDB" id="A0A554A418"/>
<feature type="transmembrane region" description="Helical" evidence="1">
    <location>
        <begin position="12"/>
        <end position="33"/>
    </location>
</feature>
<keyword evidence="1" id="KW-0812">Transmembrane</keyword>
<name>A0A554A418_9BACI</name>
<dbReference type="OrthoDB" id="2856015at2"/>
<gene>
    <name evidence="2" type="ORF">FN960_02400</name>
</gene>
<dbReference type="RefSeq" id="WP_143846770.1">
    <property type="nucleotide sequence ID" value="NZ_VLXZ01000001.1"/>
</dbReference>
<keyword evidence="3" id="KW-1185">Reference proteome</keyword>
<dbReference type="Proteomes" id="UP000318521">
    <property type="component" value="Unassembled WGS sequence"/>
</dbReference>
<protein>
    <submittedName>
        <fullName evidence="2">Uncharacterized protein</fullName>
    </submittedName>
</protein>
<reference evidence="2 3" key="1">
    <citation type="submission" date="2019-07" db="EMBL/GenBank/DDBJ databases">
        <authorList>
            <person name="Park Y.J."/>
            <person name="Jeong S.E."/>
            <person name="Jung H.S."/>
        </authorList>
    </citation>
    <scope>NUCLEOTIDE SEQUENCE [LARGE SCALE GENOMIC DNA]</scope>
    <source>
        <strain evidence="3">P16(2019)</strain>
    </source>
</reference>
<evidence type="ECO:0000256" key="1">
    <source>
        <dbReference type="SAM" id="Phobius"/>
    </source>
</evidence>
<keyword evidence="1" id="KW-0472">Membrane</keyword>
<dbReference type="EMBL" id="VLXZ01000001">
    <property type="protein sequence ID" value="TSB48425.1"/>
    <property type="molecule type" value="Genomic_DNA"/>
</dbReference>
<evidence type="ECO:0000313" key="3">
    <source>
        <dbReference type="Proteomes" id="UP000318521"/>
    </source>
</evidence>
<organism evidence="2 3">
    <name type="scientific">Alkalicoccobacillus porphyridii</name>
    <dbReference type="NCBI Taxonomy" id="2597270"/>
    <lineage>
        <taxon>Bacteria</taxon>
        <taxon>Bacillati</taxon>
        <taxon>Bacillota</taxon>
        <taxon>Bacilli</taxon>
        <taxon>Bacillales</taxon>
        <taxon>Bacillaceae</taxon>
        <taxon>Alkalicoccobacillus</taxon>
    </lineage>
</organism>
<comment type="caution">
    <text evidence="2">The sequence shown here is derived from an EMBL/GenBank/DDBJ whole genome shotgun (WGS) entry which is preliminary data.</text>
</comment>
<accession>A0A554A418</accession>
<sequence length="216" mass="24687">MKKVNYTARILFWTGIACLILGLIVAIVSASYLSSYGEIIYAISSGLLQFIMMVSPFALIGLILLGLSEMIEQQSLTNQLLGKTSGVDVKAFHAELYEMHLKEKETLLVKGEPVDTSEPHAPTLDYQVKAQRFDDVNWYIKDTDINWVCYIVEQSGERAHTITALPWHYYFIAETANTKHLIKIDRDRTNTAKILNWHDHANILDWWSTYKTRTSS</sequence>